<protein>
    <submittedName>
        <fullName evidence="1">RNA polymerase subunit sigma-54</fullName>
    </submittedName>
</protein>
<dbReference type="Pfam" id="PF02482">
    <property type="entry name" value="Ribosomal_S30AE"/>
    <property type="match status" value="1"/>
</dbReference>
<organism evidence="1 2">
    <name type="scientific">Thalassospira lucentensis</name>
    <dbReference type="NCBI Taxonomy" id="168935"/>
    <lineage>
        <taxon>Bacteria</taxon>
        <taxon>Pseudomonadati</taxon>
        <taxon>Pseudomonadota</taxon>
        <taxon>Alphaproteobacteria</taxon>
        <taxon>Rhodospirillales</taxon>
        <taxon>Thalassospiraceae</taxon>
        <taxon>Thalassospira</taxon>
    </lineage>
</organism>
<dbReference type="Proteomes" id="UP000076335">
    <property type="component" value="Unassembled WGS sequence"/>
</dbReference>
<dbReference type="EMBL" id="LPVY01000004">
    <property type="protein sequence ID" value="KZB67227.1"/>
    <property type="molecule type" value="Genomic_DNA"/>
</dbReference>
<evidence type="ECO:0000313" key="1">
    <source>
        <dbReference type="EMBL" id="KZB67227.1"/>
    </source>
</evidence>
<proteinExistence type="predicted"/>
<dbReference type="OrthoDB" id="9782252at2"/>
<dbReference type="RefSeq" id="WP_062949429.1">
    <property type="nucleotide sequence ID" value="NZ_CP136684.1"/>
</dbReference>
<dbReference type="CDD" id="cd00552">
    <property type="entry name" value="RaiA"/>
    <property type="match status" value="1"/>
</dbReference>
<name>A0A154L919_9PROT</name>
<comment type="caution">
    <text evidence="1">The sequence shown here is derived from an EMBL/GenBank/DDBJ whole genome shotgun (WGS) entry which is preliminary data.</text>
</comment>
<dbReference type="InterPro" id="IPR003489">
    <property type="entry name" value="RHF/RaiA"/>
</dbReference>
<dbReference type="InterPro" id="IPR036567">
    <property type="entry name" value="RHF-like"/>
</dbReference>
<sequence>MKVPVQITYRDVDQSDALDERIRFKVQKLEETFDRMTSCHVIVERPHASHAQGNRYAVHFGINVPGKEIMVKRDSADHAHEDVYIALKNSYQAARRQLKEYVDRMRAH</sequence>
<dbReference type="Gene3D" id="3.30.160.100">
    <property type="entry name" value="Ribosome hibernation promotion factor-like"/>
    <property type="match status" value="1"/>
</dbReference>
<dbReference type="SUPFAM" id="SSF69754">
    <property type="entry name" value="Ribosome binding protein Y (YfiA homologue)"/>
    <property type="match status" value="1"/>
</dbReference>
<gene>
    <name evidence="1" type="ORF">AUP42_12835</name>
</gene>
<evidence type="ECO:0000313" key="2">
    <source>
        <dbReference type="Proteomes" id="UP000076335"/>
    </source>
</evidence>
<reference evidence="1 2" key="1">
    <citation type="submission" date="2015-12" db="EMBL/GenBank/DDBJ databases">
        <title>Genome sequence of Thalassospira lucentensis MCCC 1A02072.</title>
        <authorList>
            <person name="Lu L."/>
            <person name="Lai Q."/>
            <person name="Shao Z."/>
            <person name="Qian P."/>
        </authorList>
    </citation>
    <scope>NUCLEOTIDE SEQUENCE [LARGE SCALE GENOMIC DNA]</scope>
    <source>
        <strain evidence="1 2">MCCC 1A02072</strain>
    </source>
</reference>
<accession>A0A154L919</accession>
<dbReference type="AlphaFoldDB" id="A0A154L919"/>